<dbReference type="GO" id="GO:0016747">
    <property type="term" value="F:acyltransferase activity, transferring groups other than amino-acyl groups"/>
    <property type="evidence" value="ECO:0007669"/>
    <property type="project" value="InterPro"/>
</dbReference>
<keyword evidence="1 4" id="KW-0808">Transferase</keyword>
<dbReference type="EC" id="2.3.1.-" evidence="4"/>
<gene>
    <name evidence="4" type="primary">paiA_1</name>
    <name evidence="4" type="ORF">NCTC12224_01391</name>
</gene>
<dbReference type="SUPFAM" id="SSF55729">
    <property type="entry name" value="Acyl-CoA N-acyltransferases (Nat)"/>
    <property type="match status" value="1"/>
</dbReference>
<proteinExistence type="predicted"/>
<keyword evidence="2 4" id="KW-0012">Acyltransferase</keyword>
<evidence type="ECO:0000256" key="2">
    <source>
        <dbReference type="ARBA" id="ARBA00023315"/>
    </source>
</evidence>
<dbReference type="OrthoDB" id="9805924at2"/>
<reference evidence="4 5" key="1">
    <citation type="submission" date="2018-06" db="EMBL/GenBank/DDBJ databases">
        <authorList>
            <consortium name="Pathogen Informatics"/>
            <person name="Doyle S."/>
        </authorList>
    </citation>
    <scope>NUCLEOTIDE SEQUENCE [LARGE SCALE GENOMIC DNA]</scope>
    <source>
        <strain evidence="4 5">NCTC12224</strain>
    </source>
</reference>
<evidence type="ECO:0000256" key="1">
    <source>
        <dbReference type="ARBA" id="ARBA00022679"/>
    </source>
</evidence>
<dbReference type="AlphaFoldDB" id="A0A380K854"/>
<dbReference type="PROSITE" id="PS51186">
    <property type="entry name" value="GNAT"/>
    <property type="match status" value="1"/>
</dbReference>
<dbReference type="InterPro" id="IPR050832">
    <property type="entry name" value="Bact_Acetyltransf"/>
</dbReference>
<sequence>MPIRRATKEDIPAVEALLAQILEHHHKLRPDIFEAKGSKFTTEELTALMEDDMRLVFVYEGENGEILGHLFTVIEEAKAPKKPHKTLFIDDLCVDEKARGQKLGEQFYQFALAFAKEQGCYNITLDVWEGNDGAKRFYERLGLKPQEYKLEYILD</sequence>
<dbReference type="Pfam" id="PF00583">
    <property type="entry name" value="Acetyltransf_1"/>
    <property type="match status" value="1"/>
</dbReference>
<evidence type="ECO:0000313" key="5">
    <source>
        <dbReference type="Proteomes" id="UP000254924"/>
    </source>
</evidence>
<accession>A0A380K854</accession>
<dbReference type="InterPro" id="IPR016181">
    <property type="entry name" value="Acyl_CoA_acyltransferase"/>
</dbReference>
<name>A0A380K854_9STRE</name>
<dbReference type="CDD" id="cd04301">
    <property type="entry name" value="NAT_SF"/>
    <property type="match status" value="1"/>
</dbReference>
<organism evidence="4 5">
    <name type="scientific">Streptococcus hyointestinalis</name>
    <dbReference type="NCBI Taxonomy" id="1337"/>
    <lineage>
        <taxon>Bacteria</taxon>
        <taxon>Bacillati</taxon>
        <taxon>Bacillota</taxon>
        <taxon>Bacilli</taxon>
        <taxon>Lactobacillales</taxon>
        <taxon>Streptococcaceae</taxon>
        <taxon>Streptococcus</taxon>
    </lineage>
</organism>
<dbReference type="InterPro" id="IPR000182">
    <property type="entry name" value="GNAT_dom"/>
</dbReference>
<dbReference type="RefSeq" id="WP_115269326.1">
    <property type="nucleotide sequence ID" value="NZ_JBNPNB010000090.1"/>
</dbReference>
<evidence type="ECO:0000313" key="4">
    <source>
        <dbReference type="EMBL" id="SUN61252.1"/>
    </source>
</evidence>
<dbReference type="EMBL" id="UHFN01000007">
    <property type="protein sequence ID" value="SUN61252.1"/>
    <property type="molecule type" value="Genomic_DNA"/>
</dbReference>
<dbReference type="Gene3D" id="3.40.630.30">
    <property type="match status" value="1"/>
</dbReference>
<evidence type="ECO:0000259" key="3">
    <source>
        <dbReference type="PROSITE" id="PS51186"/>
    </source>
</evidence>
<dbReference type="GeneID" id="78356710"/>
<dbReference type="PANTHER" id="PTHR43877">
    <property type="entry name" value="AMINOALKYLPHOSPHONATE N-ACETYLTRANSFERASE-RELATED-RELATED"/>
    <property type="match status" value="1"/>
</dbReference>
<dbReference type="PANTHER" id="PTHR43877:SF2">
    <property type="entry name" value="AMINOALKYLPHOSPHONATE N-ACETYLTRANSFERASE-RELATED"/>
    <property type="match status" value="1"/>
</dbReference>
<keyword evidence="5" id="KW-1185">Reference proteome</keyword>
<protein>
    <submittedName>
        <fullName evidence="4">GNAT family acetyltransferase</fullName>
        <ecNumber evidence="4">2.3.1.-</ecNumber>
    </submittedName>
</protein>
<dbReference type="Proteomes" id="UP000254924">
    <property type="component" value="Unassembled WGS sequence"/>
</dbReference>
<feature type="domain" description="N-acetyltransferase" evidence="3">
    <location>
        <begin position="1"/>
        <end position="155"/>
    </location>
</feature>